<comment type="caution">
    <text evidence="3">Lacks conserved residue(s) required for the propagation of feature annotation.</text>
</comment>
<sequence>MSSEMVSSIGTSNKEGEEEASDPNYQNEIPLVSRSNLSSPASQLNTRQLLIRCVELVSQSDLIAAQRLVSLISSNSSPYGDSTDRLVHQFAKALSFRLNRNSFDVNLVRLSRRAASTNTSTEIISNPYHHHHQMISGSDVGGQDMMMDLQMEAVESSYLYLNKITPFIRFSHLTANQAILEATEGQDCIHILDLDTMQGLQWPPLMQAIAERHGRRSITTTTTSDQDQEEEASARSIPANPPMIRITGAGQDLITLQRTGDRLQKFAHSLGLRFQFRPLLIQSQGLSLAVAHLPSAVPLMPNEALIVNCVHFLHRFLRDDARLFLRAIRAMNPRVVTVAEREASHNHPFLQRFVQALDHYTALFDSLEATLPPNSRERLTVEQVWFGREILDLVAAEGDQRTLRHERFETWVELLRSSGFSAVPLSPYALSQAKLLLRLHYPSEGYQLQILNDSFFLGWQGQPLFSVSSWHA</sequence>
<keyword evidence="2" id="KW-0804">Transcription</keyword>
<proteinExistence type="inferred from homology"/>
<feature type="region of interest" description="Disordered" evidence="4">
    <location>
        <begin position="1"/>
        <end position="23"/>
    </location>
</feature>
<evidence type="ECO:0000256" key="3">
    <source>
        <dbReference type="PROSITE-ProRule" id="PRU01191"/>
    </source>
</evidence>
<feature type="compositionally biased region" description="Polar residues" evidence="4">
    <location>
        <begin position="1"/>
        <end position="13"/>
    </location>
</feature>
<comment type="similarity">
    <text evidence="3">Belongs to the GRAS family.</text>
</comment>
<feature type="region of interest" description="Disordered" evidence="4">
    <location>
        <begin position="213"/>
        <end position="241"/>
    </location>
</feature>
<dbReference type="Pfam" id="PF03514">
    <property type="entry name" value="GRAS"/>
    <property type="match status" value="1"/>
</dbReference>
<keyword evidence="6" id="KW-1185">Reference proteome</keyword>
<evidence type="ECO:0000256" key="2">
    <source>
        <dbReference type="ARBA" id="ARBA00023163"/>
    </source>
</evidence>
<gene>
    <name evidence="5" type="ORF">NE237_001601</name>
</gene>
<dbReference type="PROSITE" id="PS50985">
    <property type="entry name" value="GRAS"/>
    <property type="match status" value="1"/>
</dbReference>
<dbReference type="Proteomes" id="UP001141806">
    <property type="component" value="Unassembled WGS sequence"/>
</dbReference>
<feature type="short sequence motif" description="VHIID" evidence="3">
    <location>
        <begin position="189"/>
        <end position="193"/>
    </location>
</feature>
<evidence type="ECO:0008006" key="7">
    <source>
        <dbReference type="Google" id="ProtNLM"/>
    </source>
</evidence>
<evidence type="ECO:0000256" key="1">
    <source>
        <dbReference type="ARBA" id="ARBA00023015"/>
    </source>
</evidence>
<dbReference type="OrthoDB" id="1882904at2759"/>
<comment type="caution">
    <text evidence="5">The sequence shown here is derived from an EMBL/GenBank/DDBJ whole genome shotgun (WGS) entry which is preliminary data.</text>
</comment>
<protein>
    <recommendedName>
        <fullName evidence="7">Scarecrow-like protein 18</fullName>
    </recommendedName>
</protein>
<dbReference type="InterPro" id="IPR005202">
    <property type="entry name" value="TF_GRAS"/>
</dbReference>
<feature type="region of interest" description="SAW" evidence="3">
    <location>
        <begin position="395"/>
        <end position="471"/>
    </location>
</feature>
<keyword evidence="1" id="KW-0805">Transcription regulation</keyword>
<organism evidence="5 6">
    <name type="scientific">Protea cynaroides</name>
    <dbReference type="NCBI Taxonomy" id="273540"/>
    <lineage>
        <taxon>Eukaryota</taxon>
        <taxon>Viridiplantae</taxon>
        <taxon>Streptophyta</taxon>
        <taxon>Embryophyta</taxon>
        <taxon>Tracheophyta</taxon>
        <taxon>Spermatophyta</taxon>
        <taxon>Magnoliopsida</taxon>
        <taxon>Proteales</taxon>
        <taxon>Proteaceae</taxon>
        <taxon>Protea</taxon>
    </lineage>
</organism>
<feature type="region of interest" description="Leucine repeat II (LRII)" evidence="3">
    <location>
        <begin position="258"/>
        <end position="290"/>
    </location>
</feature>
<reference evidence="5" key="1">
    <citation type="journal article" date="2023" name="Plant J.">
        <title>The genome of the king protea, Protea cynaroides.</title>
        <authorList>
            <person name="Chang J."/>
            <person name="Duong T.A."/>
            <person name="Schoeman C."/>
            <person name="Ma X."/>
            <person name="Roodt D."/>
            <person name="Barker N."/>
            <person name="Li Z."/>
            <person name="Van de Peer Y."/>
            <person name="Mizrachi E."/>
        </authorList>
    </citation>
    <scope>NUCLEOTIDE SEQUENCE</scope>
    <source>
        <tissue evidence="5">Young leaves</tissue>
    </source>
</reference>
<evidence type="ECO:0000313" key="5">
    <source>
        <dbReference type="EMBL" id="KAJ4976495.1"/>
    </source>
</evidence>
<dbReference type="PANTHER" id="PTHR31636">
    <property type="entry name" value="OSJNBA0084A10.13 PROTEIN-RELATED"/>
    <property type="match status" value="1"/>
</dbReference>
<accession>A0A9Q0QY94</accession>
<dbReference type="AlphaFoldDB" id="A0A9Q0QY94"/>
<name>A0A9Q0QY94_9MAGN</name>
<dbReference type="EMBL" id="JAMYWD010000003">
    <property type="protein sequence ID" value="KAJ4976495.1"/>
    <property type="molecule type" value="Genomic_DNA"/>
</dbReference>
<evidence type="ECO:0000313" key="6">
    <source>
        <dbReference type="Proteomes" id="UP001141806"/>
    </source>
</evidence>
<evidence type="ECO:0000256" key="4">
    <source>
        <dbReference type="SAM" id="MobiDB-lite"/>
    </source>
</evidence>